<dbReference type="Proteomes" id="UP000552097">
    <property type="component" value="Unassembled WGS sequence"/>
</dbReference>
<proteinExistence type="predicted"/>
<gene>
    <name evidence="2" type="ORF">F4560_008607</name>
</gene>
<name>A0A7W9HVL9_9PSEU</name>
<dbReference type="EMBL" id="JACHMO010000001">
    <property type="protein sequence ID" value="MBB5808839.1"/>
    <property type="molecule type" value="Genomic_DNA"/>
</dbReference>
<dbReference type="InterPro" id="IPR010982">
    <property type="entry name" value="Lambda_DNA-bd_dom_sf"/>
</dbReference>
<keyword evidence="3" id="KW-1185">Reference proteome</keyword>
<feature type="domain" description="HTH cro/C1-type" evidence="1">
    <location>
        <begin position="28"/>
        <end position="70"/>
    </location>
</feature>
<comment type="caution">
    <text evidence="2">The sequence shown here is derived from an EMBL/GenBank/DDBJ whole genome shotgun (WGS) entry which is preliminary data.</text>
</comment>
<dbReference type="SUPFAM" id="SSF47413">
    <property type="entry name" value="lambda repressor-like DNA-binding domains"/>
    <property type="match status" value="1"/>
</dbReference>
<dbReference type="PROSITE" id="PS50943">
    <property type="entry name" value="HTH_CROC1"/>
    <property type="match status" value="1"/>
</dbReference>
<evidence type="ECO:0000313" key="3">
    <source>
        <dbReference type="Proteomes" id="UP000552097"/>
    </source>
</evidence>
<dbReference type="InterPro" id="IPR001387">
    <property type="entry name" value="Cro/C1-type_HTH"/>
</dbReference>
<dbReference type="RefSeq" id="WP_376775402.1">
    <property type="nucleotide sequence ID" value="NZ_JACHMO010000001.1"/>
</dbReference>
<evidence type="ECO:0000259" key="1">
    <source>
        <dbReference type="PROSITE" id="PS50943"/>
    </source>
</evidence>
<reference evidence="2 3" key="1">
    <citation type="submission" date="2020-08" db="EMBL/GenBank/DDBJ databases">
        <title>Sequencing the genomes of 1000 actinobacteria strains.</title>
        <authorList>
            <person name="Klenk H.-P."/>
        </authorList>
    </citation>
    <scope>NUCLEOTIDE SEQUENCE [LARGE SCALE GENOMIC DNA]</scope>
    <source>
        <strain evidence="2 3">DSM 45486</strain>
    </source>
</reference>
<dbReference type="CDD" id="cd00093">
    <property type="entry name" value="HTH_XRE"/>
    <property type="match status" value="1"/>
</dbReference>
<evidence type="ECO:0000313" key="2">
    <source>
        <dbReference type="EMBL" id="MBB5808839.1"/>
    </source>
</evidence>
<accession>A0A7W9HVL9</accession>
<dbReference type="AlphaFoldDB" id="A0A7W9HVL9"/>
<sequence length="91" mass="10005">MTTMLYRVRLRTGVFTFLRRTKFRSEYALAKAMGVNRSTVSRVLAGELQPGSAFIAGALAAFTPVTFEDLFEVVNTSEAIPATPPPDHRPS</sequence>
<organism evidence="2 3">
    <name type="scientific">Saccharothrix ecbatanensis</name>
    <dbReference type="NCBI Taxonomy" id="1105145"/>
    <lineage>
        <taxon>Bacteria</taxon>
        <taxon>Bacillati</taxon>
        <taxon>Actinomycetota</taxon>
        <taxon>Actinomycetes</taxon>
        <taxon>Pseudonocardiales</taxon>
        <taxon>Pseudonocardiaceae</taxon>
        <taxon>Saccharothrix</taxon>
    </lineage>
</organism>
<dbReference type="GO" id="GO:0003677">
    <property type="term" value="F:DNA binding"/>
    <property type="evidence" value="ECO:0007669"/>
    <property type="project" value="InterPro"/>
</dbReference>
<protein>
    <submittedName>
        <fullName evidence="2">Transcriptional regulator with XRE-family HTH domain</fullName>
    </submittedName>
</protein>